<feature type="transmembrane region" description="Helical" evidence="1">
    <location>
        <begin position="111"/>
        <end position="132"/>
    </location>
</feature>
<dbReference type="GeneID" id="33555273"/>
<dbReference type="Pfam" id="PF13398">
    <property type="entry name" value="Peptidase_M50B"/>
    <property type="match status" value="1"/>
</dbReference>
<organism evidence="2 3">
    <name type="scientific">Kockovaella imperatae</name>
    <dbReference type="NCBI Taxonomy" id="4999"/>
    <lineage>
        <taxon>Eukaryota</taxon>
        <taxon>Fungi</taxon>
        <taxon>Dikarya</taxon>
        <taxon>Basidiomycota</taxon>
        <taxon>Agaricomycotina</taxon>
        <taxon>Tremellomycetes</taxon>
        <taxon>Tremellales</taxon>
        <taxon>Cuniculitremaceae</taxon>
        <taxon>Kockovaella</taxon>
    </lineage>
</organism>
<keyword evidence="3" id="KW-1185">Reference proteome</keyword>
<sequence>MILKSGLIPPSPLSVFGAATDSLLSLPDDPCVAHTSRVTLIVAGSYVVAIAIREHVPILEKLLYPFKLLVVGMHELCHALAGVLTCAKIESIELDPNEGGSTRMRGGIPAITLPAGYLGSSLIGAALITVGFDTSASKVAAIVLLVLWAITLYWARRSWVAYATILMMAALIVITWLVAHSVALRFFILFIGVMSCLYAIWDIIDDTLARKVNSSDASEYAHLIGCCGSRFWGAFWLLQACVFFVAGILVGIVVFRDSWEQQRERADRFLGGKSTTASLVLTILRHSLNTAGTILVDQRANAMSVFCPYWTPHYRHPLLPPGGDRRDPP</sequence>
<dbReference type="STRING" id="4999.A0A1Y1UE80"/>
<evidence type="ECO:0000256" key="1">
    <source>
        <dbReference type="SAM" id="Phobius"/>
    </source>
</evidence>
<evidence type="ECO:0000313" key="3">
    <source>
        <dbReference type="Proteomes" id="UP000193218"/>
    </source>
</evidence>
<accession>A0A1Y1UE80</accession>
<dbReference type="Proteomes" id="UP000193218">
    <property type="component" value="Unassembled WGS sequence"/>
</dbReference>
<evidence type="ECO:0000313" key="2">
    <source>
        <dbReference type="EMBL" id="ORX36299.1"/>
    </source>
</evidence>
<dbReference type="AlphaFoldDB" id="A0A1Y1UE80"/>
<keyword evidence="1" id="KW-0472">Membrane</keyword>
<gene>
    <name evidence="2" type="ORF">BD324DRAFT_580813</name>
</gene>
<proteinExistence type="predicted"/>
<dbReference type="EMBL" id="NBSH01000008">
    <property type="protein sequence ID" value="ORX36299.1"/>
    <property type="molecule type" value="Genomic_DNA"/>
</dbReference>
<dbReference type="PANTHER" id="PTHR33979">
    <property type="entry name" value="OS02G0221600 PROTEIN"/>
    <property type="match status" value="1"/>
</dbReference>
<protein>
    <submittedName>
        <fullName evidence="2">Peptidase M50B-like-domain-containing protein</fullName>
    </submittedName>
</protein>
<feature type="transmembrane region" description="Helical" evidence="1">
    <location>
        <begin position="139"/>
        <end position="155"/>
    </location>
</feature>
<dbReference type="RefSeq" id="XP_021870400.1">
    <property type="nucleotide sequence ID" value="XM_022013465.1"/>
</dbReference>
<dbReference type="PANTHER" id="PTHR33979:SF2">
    <property type="entry name" value="PEPTIDASE M50B-LIKE-DOMAIN-CONTAINING PROTEIN"/>
    <property type="match status" value="1"/>
</dbReference>
<keyword evidence="1" id="KW-1133">Transmembrane helix</keyword>
<name>A0A1Y1UE80_9TREE</name>
<keyword evidence="1" id="KW-0812">Transmembrane</keyword>
<dbReference type="InterPro" id="IPR049500">
    <property type="entry name" value="Peptidase_M50B-like"/>
</dbReference>
<dbReference type="InParanoid" id="A0A1Y1UE80"/>
<dbReference type="OrthoDB" id="40823at2759"/>
<feature type="transmembrane region" description="Helical" evidence="1">
    <location>
        <begin position="234"/>
        <end position="255"/>
    </location>
</feature>
<comment type="caution">
    <text evidence="2">The sequence shown here is derived from an EMBL/GenBank/DDBJ whole genome shotgun (WGS) entry which is preliminary data.</text>
</comment>
<reference evidence="2 3" key="1">
    <citation type="submission" date="2017-03" db="EMBL/GenBank/DDBJ databases">
        <title>Widespread Adenine N6-methylation of Active Genes in Fungi.</title>
        <authorList>
            <consortium name="DOE Joint Genome Institute"/>
            <person name="Mondo S.J."/>
            <person name="Dannebaum R.O."/>
            <person name="Kuo R.C."/>
            <person name="Louie K.B."/>
            <person name="Bewick A.J."/>
            <person name="Labutti K."/>
            <person name="Haridas S."/>
            <person name="Kuo A."/>
            <person name="Salamov A."/>
            <person name="Ahrendt S.R."/>
            <person name="Lau R."/>
            <person name="Bowen B.P."/>
            <person name="Lipzen A."/>
            <person name="Sullivan W."/>
            <person name="Andreopoulos W.B."/>
            <person name="Clum A."/>
            <person name="Lindquist E."/>
            <person name="Daum C."/>
            <person name="Northen T.R."/>
            <person name="Ramamoorthy G."/>
            <person name="Schmitz R.J."/>
            <person name="Gryganskyi A."/>
            <person name="Culley D."/>
            <person name="Magnuson J."/>
            <person name="James T.Y."/>
            <person name="O'Malley M.A."/>
            <person name="Stajich J.E."/>
            <person name="Spatafora J.W."/>
            <person name="Visel A."/>
            <person name="Grigoriev I.V."/>
        </authorList>
    </citation>
    <scope>NUCLEOTIDE SEQUENCE [LARGE SCALE GENOMIC DNA]</scope>
    <source>
        <strain evidence="2 3">NRRL Y-17943</strain>
    </source>
</reference>
<feature type="transmembrane region" description="Helical" evidence="1">
    <location>
        <begin position="186"/>
        <end position="204"/>
    </location>
</feature>
<feature type="transmembrane region" description="Helical" evidence="1">
    <location>
        <begin position="161"/>
        <end position="179"/>
    </location>
</feature>